<dbReference type="NCBIfam" id="NF008528">
    <property type="entry name" value="PRK11463.1-2"/>
    <property type="match status" value="1"/>
</dbReference>
<dbReference type="Proteomes" id="UP001387364">
    <property type="component" value="Chromosome"/>
</dbReference>
<dbReference type="PANTHER" id="PTHR35335">
    <property type="entry name" value="UPF0716 PROTEIN FXSA"/>
    <property type="match status" value="1"/>
</dbReference>
<protein>
    <submittedName>
        <fullName evidence="2">FxsA family protein</fullName>
    </submittedName>
</protein>
<keyword evidence="1" id="KW-0472">Membrane</keyword>
<dbReference type="PANTHER" id="PTHR35335:SF1">
    <property type="entry name" value="UPF0716 PROTEIN FXSA"/>
    <property type="match status" value="1"/>
</dbReference>
<dbReference type="InterPro" id="IPR007313">
    <property type="entry name" value="FxsA"/>
</dbReference>
<name>A0ABZ2N3X6_9BACI</name>
<reference evidence="2 3" key="1">
    <citation type="submission" date="2024-02" db="EMBL/GenBank/DDBJ databases">
        <title>Seven novel Bacillus-like species.</title>
        <authorList>
            <person name="Liu G."/>
        </authorList>
    </citation>
    <scope>NUCLEOTIDE SEQUENCE [LARGE SCALE GENOMIC DNA]</scope>
    <source>
        <strain evidence="2 3">FJAT-52991</strain>
    </source>
</reference>
<evidence type="ECO:0000313" key="3">
    <source>
        <dbReference type="Proteomes" id="UP001387364"/>
    </source>
</evidence>
<organism evidence="2 3">
    <name type="scientific">Bacillus kandeliae</name>
    <dbReference type="NCBI Taxonomy" id="3129297"/>
    <lineage>
        <taxon>Bacteria</taxon>
        <taxon>Bacillati</taxon>
        <taxon>Bacillota</taxon>
        <taxon>Bacilli</taxon>
        <taxon>Bacillales</taxon>
        <taxon>Bacillaceae</taxon>
        <taxon>Bacillus</taxon>
    </lineage>
</organism>
<evidence type="ECO:0000313" key="2">
    <source>
        <dbReference type="EMBL" id="WXB92284.1"/>
    </source>
</evidence>
<keyword evidence="1" id="KW-1133">Transmembrane helix</keyword>
<keyword evidence="1" id="KW-0812">Transmembrane</keyword>
<sequence length="129" mass="14428">MRVIIPFLIIIPAVELGLLMYFGKTLGIWLTISLILGTGFLGAYLAKKQGLRTIEKLKADIQTGQYIGDAVIDGVCILVGGLLLLTPGFITDITGFLLLFPITRKYFKPLLYKFFRRWFQGGSNIIIMK</sequence>
<accession>A0ABZ2N3X6</accession>
<keyword evidence="3" id="KW-1185">Reference proteome</keyword>
<evidence type="ECO:0000256" key="1">
    <source>
        <dbReference type="SAM" id="Phobius"/>
    </source>
</evidence>
<dbReference type="RefSeq" id="WP_338750622.1">
    <property type="nucleotide sequence ID" value="NZ_CP147404.1"/>
</dbReference>
<gene>
    <name evidence="2" type="ORF">WDJ61_13600</name>
</gene>
<proteinExistence type="predicted"/>
<dbReference type="EMBL" id="CP147404">
    <property type="protein sequence ID" value="WXB92284.1"/>
    <property type="molecule type" value="Genomic_DNA"/>
</dbReference>
<dbReference type="Pfam" id="PF04186">
    <property type="entry name" value="FxsA"/>
    <property type="match status" value="1"/>
</dbReference>
<feature type="transmembrane region" description="Helical" evidence="1">
    <location>
        <begin position="26"/>
        <end position="46"/>
    </location>
</feature>